<reference evidence="1 2" key="1">
    <citation type="submission" date="2014-02" db="EMBL/GenBank/DDBJ databases">
        <title>Aquamicrobium defluvii Genome sequencing.</title>
        <authorList>
            <person name="Wang X."/>
        </authorList>
    </citation>
    <scope>NUCLEOTIDE SEQUENCE [LARGE SCALE GENOMIC DNA]</scope>
    <source>
        <strain evidence="1 2">W13Z1</strain>
    </source>
</reference>
<dbReference type="Pfam" id="PF12686">
    <property type="entry name" value="DUF3800"/>
    <property type="match status" value="1"/>
</dbReference>
<dbReference type="STRING" id="69279.BG36_09000"/>
<evidence type="ECO:0000313" key="2">
    <source>
        <dbReference type="Proteomes" id="UP000019849"/>
    </source>
</evidence>
<protein>
    <recommendedName>
        <fullName evidence="3">DUF3800 domain-containing protein</fullName>
    </recommendedName>
</protein>
<dbReference type="InterPro" id="IPR024524">
    <property type="entry name" value="DUF3800"/>
</dbReference>
<accession>A0A011TLN6</accession>
<evidence type="ECO:0000313" key="1">
    <source>
        <dbReference type="EMBL" id="EXL04947.1"/>
    </source>
</evidence>
<dbReference type="Proteomes" id="UP000019849">
    <property type="component" value="Unassembled WGS sequence"/>
</dbReference>
<sequence>MYRLFLDEVGVEVVKRLHRDNFRYLSLTGVVMKLSHARDYLEPAFDRIKADIFDQDPDDPICFHRTDIRGRKGPFECLKHESNRDEFDRRILQVMSDAEYRVITVFIDKQWMVAQAHWEQTHPYHYLMEIMVEKYAQFLRRMSSIGDIMPEARGNAQDQALQAEFDRCQRSGTRYVDAREICQRIKAPSLKFRTKKNNSAGLQLCDLVAHPSHFTIRQNLKHEVNLGPFCERVSEILVRQKYDRSYNGDVRGYGFKHLP</sequence>
<comment type="caution">
    <text evidence="1">The sequence shown here is derived from an EMBL/GenBank/DDBJ whole genome shotgun (WGS) entry which is preliminary data.</text>
</comment>
<evidence type="ECO:0008006" key="3">
    <source>
        <dbReference type="Google" id="ProtNLM"/>
    </source>
</evidence>
<organism evidence="1 2">
    <name type="scientific">Aquamicrobium defluvii</name>
    <dbReference type="NCBI Taxonomy" id="69279"/>
    <lineage>
        <taxon>Bacteria</taxon>
        <taxon>Pseudomonadati</taxon>
        <taxon>Pseudomonadota</taxon>
        <taxon>Alphaproteobacteria</taxon>
        <taxon>Hyphomicrobiales</taxon>
        <taxon>Phyllobacteriaceae</taxon>
        <taxon>Aquamicrobium</taxon>
    </lineage>
</organism>
<name>A0A011TLN6_9HYPH</name>
<gene>
    <name evidence="1" type="ORF">BG36_09000</name>
</gene>
<dbReference type="HOGENOM" id="CLU_092689_0_0_5"/>
<dbReference type="AlphaFoldDB" id="A0A011TLN6"/>
<proteinExistence type="predicted"/>
<dbReference type="EMBL" id="JENY01000020">
    <property type="protein sequence ID" value="EXL04947.1"/>
    <property type="molecule type" value="Genomic_DNA"/>
</dbReference>